<organism evidence="2">
    <name type="scientific">virus sp. ctuZj11</name>
    <dbReference type="NCBI Taxonomy" id="2825825"/>
    <lineage>
        <taxon>Viruses</taxon>
    </lineage>
</organism>
<sequence>MKIQNINPYSQHYRCMAQLIHNATLNDIFTYLLDEHLLNLRHEKGVLIPLSNKAIANHVGISRNIISPNLKKLEEMNLIFVSSNGCCINEDYLVSVVSLFNSQKTAEGKQKVSELFRAADIRGLKQMGLSESVNGRDELLDLHGKVPIEHVSDASCTDVCIDATHAQMCARPCTDVGTRNNIINNKKNKSPLQEIEEKNNEIKAIKEELEALKEQVKEKTTNSQSKNKNYDEEPEDDEEDEEDIKARRRQSFQLDIIELKGPGADESEEEAEERAKARTARYRESIQNGTYRMPYHFQFYSRQEAEELISDINKCVMRPDQIFINQLWEVLTEFMDFKFGEEPDEEDLIEGKHPQSLDPEEYFITPKELKDVLKTATESTIQIIETGMTEDGDELEGLTGEEFNVDDVRLLMTWPQKTLADIGEVYIPSKEGFRDIKRLQEGLLSTKSPKRDPEKAERDYTYMQAIMVMADRHDGIEDLTLAEYVAYHFIWDHLQLDNNLRVVDYQLDEFTGNRIKELSRDGVIRLKMELKEEGMDFQDFLGTLNNGKVDAQGWLLFGKRAFSADAITSWNEKNGCESKIPGFIEEHRDILVEAPYDGPEIEPIGESWEDEEGGY</sequence>
<dbReference type="SUPFAM" id="SSF46785">
    <property type="entry name" value="Winged helix' DNA-binding domain"/>
    <property type="match status" value="1"/>
</dbReference>
<name>A0A8S5RA05_9VIRU</name>
<dbReference type="InterPro" id="IPR036388">
    <property type="entry name" value="WH-like_DNA-bd_sf"/>
</dbReference>
<proteinExistence type="predicted"/>
<protein>
    <submittedName>
        <fullName evidence="2">Catabolite activation-like protein</fullName>
    </submittedName>
</protein>
<dbReference type="InterPro" id="IPR036390">
    <property type="entry name" value="WH_DNA-bd_sf"/>
</dbReference>
<dbReference type="Gene3D" id="1.10.10.10">
    <property type="entry name" value="Winged helix-like DNA-binding domain superfamily/Winged helix DNA-binding domain"/>
    <property type="match status" value="1"/>
</dbReference>
<feature type="region of interest" description="Disordered" evidence="1">
    <location>
        <begin position="215"/>
        <end position="245"/>
    </location>
</feature>
<evidence type="ECO:0000256" key="1">
    <source>
        <dbReference type="SAM" id="MobiDB-lite"/>
    </source>
</evidence>
<accession>A0A8S5RA05</accession>
<reference evidence="2" key="1">
    <citation type="journal article" date="2021" name="Proc. Natl. Acad. Sci. U.S.A.">
        <title>A Catalog of Tens of Thousands of Viruses from Human Metagenomes Reveals Hidden Associations with Chronic Diseases.</title>
        <authorList>
            <person name="Tisza M.J."/>
            <person name="Buck C.B."/>
        </authorList>
    </citation>
    <scope>NUCLEOTIDE SEQUENCE</scope>
    <source>
        <strain evidence="2">CtuZj11</strain>
    </source>
</reference>
<dbReference type="EMBL" id="BK059083">
    <property type="protein sequence ID" value="DAE28246.1"/>
    <property type="molecule type" value="Genomic_DNA"/>
</dbReference>
<feature type="compositionally biased region" description="Acidic residues" evidence="1">
    <location>
        <begin position="232"/>
        <end position="243"/>
    </location>
</feature>
<evidence type="ECO:0000313" key="2">
    <source>
        <dbReference type="EMBL" id="DAE28246.1"/>
    </source>
</evidence>